<dbReference type="RefSeq" id="WP_184147430.1">
    <property type="nucleotide sequence ID" value="NZ_JACHFM010000001.1"/>
</dbReference>
<dbReference type="PROSITE" id="PS50931">
    <property type="entry name" value="HTH_LYSR"/>
    <property type="match status" value="1"/>
</dbReference>
<dbReference type="Gene3D" id="3.40.190.10">
    <property type="entry name" value="Periplasmic binding protein-like II"/>
    <property type="match status" value="2"/>
</dbReference>
<dbReference type="PRINTS" id="PR00039">
    <property type="entry name" value="HTHLYSR"/>
</dbReference>
<accession>A0A840SGL7</accession>
<evidence type="ECO:0000313" key="6">
    <source>
        <dbReference type="EMBL" id="MBB5221017.1"/>
    </source>
</evidence>
<dbReference type="Proteomes" id="UP000549457">
    <property type="component" value="Unassembled WGS sequence"/>
</dbReference>
<keyword evidence="3 6" id="KW-0238">DNA-binding</keyword>
<proteinExistence type="inferred from homology"/>
<protein>
    <submittedName>
        <fullName evidence="6">DNA-binding transcriptional LysR family regulator</fullName>
    </submittedName>
</protein>
<keyword evidence="4" id="KW-0804">Transcription</keyword>
<dbReference type="GO" id="GO:0003700">
    <property type="term" value="F:DNA-binding transcription factor activity"/>
    <property type="evidence" value="ECO:0007669"/>
    <property type="project" value="InterPro"/>
</dbReference>
<evidence type="ECO:0000256" key="4">
    <source>
        <dbReference type="ARBA" id="ARBA00023163"/>
    </source>
</evidence>
<evidence type="ECO:0000256" key="2">
    <source>
        <dbReference type="ARBA" id="ARBA00023015"/>
    </source>
</evidence>
<keyword evidence="7" id="KW-1185">Reference proteome</keyword>
<dbReference type="InterPro" id="IPR036388">
    <property type="entry name" value="WH-like_DNA-bd_sf"/>
</dbReference>
<keyword evidence="2" id="KW-0805">Transcription regulation</keyword>
<dbReference type="PANTHER" id="PTHR30346:SF0">
    <property type="entry name" value="HCA OPERON TRANSCRIPTIONAL ACTIVATOR HCAR"/>
    <property type="match status" value="1"/>
</dbReference>
<dbReference type="SUPFAM" id="SSF53850">
    <property type="entry name" value="Periplasmic binding protein-like II"/>
    <property type="match status" value="1"/>
</dbReference>
<dbReference type="InterPro" id="IPR036390">
    <property type="entry name" value="WH_DNA-bd_sf"/>
</dbReference>
<dbReference type="FunFam" id="1.10.10.10:FF:000001">
    <property type="entry name" value="LysR family transcriptional regulator"/>
    <property type="match status" value="1"/>
</dbReference>
<dbReference type="SUPFAM" id="SSF46785">
    <property type="entry name" value="Winged helix' DNA-binding domain"/>
    <property type="match status" value="1"/>
</dbReference>
<dbReference type="GO" id="GO:0032993">
    <property type="term" value="C:protein-DNA complex"/>
    <property type="evidence" value="ECO:0007669"/>
    <property type="project" value="TreeGrafter"/>
</dbReference>
<dbReference type="PANTHER" id="PTHR30346">
    <property type="entry name" value="TRANSCRIPTIONAL DUAL REGULATOR HCAR-RELATED"/>
    <property type="match status" value="1"/>
</dbReference>
<comment type="caution">
    <text evidence="6">The sequence shown here is derived from an EMBL/GenBank/DDBJ whole genome shotgun (WGS) entry which is preliminary data.</text>
</comment>
<name>A0A840SGL7_9RHOB</name>
<comment type="similarity">
    <text evidence="1">Belongs to the LysR transcriptional regulatory family.</text>
</comment>
<dbReference type="Pfam" id="PF03466">
    <property type="entry name" value="LysR_substrate"/>
    <property type="match status" value="1"/>
</dbReference>
<organism evidence="6 7">
    <name type="scientific">Amaricoccus macauensis</name>
    <dbReference type="NCBI Taxonomy" id="57001"/>
    <lineage>
        <taxon>Bacteria</taxon>
        <taxon>Pseudomonadati</taxon>
        <taxon>Pseudomonadota</taxon>
        <taxon>Alphaproteobacteria</taxon>
        <taxon>Rhodobacterales</taxon>
        <taxon>Paracoccaceae</taxon>
        <taxon>Amaricoccus</taxon>
    </lineage>
</organism>
<feature type="domain" description="HTH lysR-type" evidence="5">
    <location>
        <begin position="28"/>
        <end position="85"/>
    </location>
</feature>
<reference evidence="6 7" key="1">
    <citation type="submission" date="2020-08" db="EMBL/GenBank/DDBJ databases">
        <title>Genomic Encyclopedia of Type Strains, Phase IV (KMG-IV): sequencing the most valuable type-strain genomes for metagenomic binning, comparative biology and taxonomic classification.</title>
        <authorList>
            <person name="Goeker M."/>
        </authorList>
    </citation>
    <scope>NUCLEOTIDE SEQUENCE [LARGE SCALE GENOMIC DNA]</scope>
    <source>
        <strain evidence="6 7">DSM 101730</strain>
    </source>
</reference>
<dbReference type="AlphaFoldDB" id="A0A840SGL7"/>
<dbReference type="Gene3D" id="1.10.10.10">
    <property type="entry name" value="Winged helix-like DNA-binding domain superfamily/Winged helix DNA-binding domain"/>
    <property type="match status" value="1"/>
</dbReference>
<dbReference type="InterPro" id="IPR000847">
    <property type="entry name" value="LysR_HTH_N"/>
</dbReference>
<evidence type="ECO:0000259" key="5">
    <source>
        <dbReference type="PROSITE" id="PS50931"/>
    </source>
</evidence>
<dbReference type="GO" id="GO:0003677">
    <property type="term" value="F:DNA binding"/>
    <property type="evidence" value="ECO:0007669"/>
    <property type="project" value="UniProtKB-KW"/>
</dbReference>
<dbReference type="CDD" id="cd08414">
    <property type="entry name" value="PBP2_LTTR_aromatics_like"/>
    <property type="match status" value="1"/>
</dbReference>
<dbReference type="EMBL" id="JACHFM010000001">
    <property type="protein sequence ID" value="MBB5221017.1"/>
    <property type="molecule type" value="Genomic_DNA"/>
</dbReference>
<sequence length="319" mass="34861">MPATRNNRPSPDDALTNIVAGNGSKSAVRLHQLRYFVAAVDYGSFRKAAAALAIQESSISRRVRDLEDELGASLFIRHAGGVRLTVAGREFLRNARHALRQIDIGVAKVATVGRAEQGHITVGIFSSLASGFLFDLLRNFGERHPKVQVDILDGNPPEHVAAVRKLCLDVAFITGTGAWDGCEAEHMWCEKVFVVLPDNHPLADKPELDWADLASERFIVSDVAPGQEIHDYLVAHLAGLGRHLDIRSQQVGRDNILSLVALGRGLTLTSEATTVARFPGITYRELADEVLPFSMVWSAQNDNPACRRLLSLARSMSKS</sequence>
<evidence type="ECO:0000256" key="3">
    <source>
        <dbReference type="ARBA" id="ARBA00023125"/>
    </source>
</evidence>
<gene>
    <name evidence="6" type="ORF">HNP73_000938</name>
</gene>
<evidence type="ECO:0000313" key="7">
    <source>
        <dbReference type="Proteomes" id="UP000549457"/>
    </source>
</evidence>
<dbReference type="Pfam" id="PF00126">
    <property type="entry name" value="HTH_1"/>
    <property type="match status" value="1"/>
</dbReference>
<evidence type="ECO:0000256" key="1">
    <source>
        <dbReference type="ARBA" id="ARBA00009437"/>
    </source>
</evidence>
<dbReference type="InterPro" id="IPR005119">
    <property type="entry name" value="LysR_subst-bd"/>
</dbReference>